<dbReference type="EMBL" id="JAHRHJ020003813">
    <property type="protein sequence ID" value="KAH9288033.1"/>
    <property type="molecule type" value="Genomic_DNA"/>
</dbReference>
<accession>A0AA38C1P2</accession>
<feature type="non-terminal residue" evidence="1">
    <location>
        <position position="1"/>
    </location>
</feature>
<dbReference type="Proteomes" id="UP000824469">
    <property type="component" value="Unassembled WGS sequence"/>
</dbReference>
<keyword evidence="2" id="KW-1185">Reference proteome</keyword>
<name>A0AA38C1P2_TAXCH</name>
<proteinExistence type="predicted"/>
<organism evidence="1 2">
    <name type="scientific">Taxus chinensis</name>
    <name type="common">Chinese yew</name>
    <name type="synonym">Taxus wallichiana var. chinensis</name>
    <dbReference type="NCBI Taxonomy" id="29808"/>
    <lineage>
        <taxon>Eukaryota</taxon>
        <taxon>Viridiplantae</taxon>
        <taxon>Streptophyta</taxon>
        <taxon>Embryophyta</taxon>
        <taxon>Tracheophyta</taxon>
        <taxon>Spermatophyta</taxon>
        <taxon>Pinopsida</taxon>
        <taxon>Pinidae</taxon>
        <taxon>Conifers II</taxon>
        <taxon>Cupressales</taxon>
        <taxon>Taxaceae</taxon>
        <taxon>Taxus</taxon>
    </lineage>
</organism>
<protein>
    <submittedName>
        <fullName evidence="1">Uncharacterized protein</fullName>
    </submittedName>
</protein>
<feature type="non-terminal residue" evidence="1">
    <location>
        <position position="85"/>
    </location>
</feature>
<evidence type="ECO:0000313" key="1">
    <source>
        <dbReference type="EMBL" id="KAH9288033.1"/>
    </source>
</evidence>
<gene>
    <name evidence="1" type="ORF">KI387_032150</name>
</gene>
<evidence type="ECO:0000313" key="2">
    <source>
        <dbReference type="Proteomes" id="UP000824469"/>
    </source>
</evidence>
<comment type="caution">
    <text evidence="1">The sequence shown here is derived from an EMBL/GenBank/DDBJ whole genome shotgun (WGS) entry which is preliminary data.</text>
</comment>
<dbReference type="AlphaFoldDB" id="A0AA38C1P2"/>
<sequence>KEVVEIDTLHALRELTDTLTQHSTQIASDDVGGGASSSAPHHCGSCGAVCTAGETSFAGSQDFFSIDEMLGSVFGTGATDIGLSQ</sequence>
<reference evidence="1 2" key="1">
    <citation type="journal article" date="2021" name="Nat. Plants">
        <title>The Taxus genome provides insights into paclitaxel biosynthesis.</title>
        <authorList>
            <person name="Xiong X."/>
            <person name="Gou J."/>
            <person name="Liao Q."/>
            <person name="Li Y."/>
            <person name="Zhou Q."/>
            <person name="Bi G."/>
            <person name="Li C."/>
            <person name="Du R."/>
            <person name="Wang X."/>
            <person name="Sun T."/>
            <person name="Guo L."/>
            <person name="Liang H."/>
            <person name="Lu P."/>
            <person name="Wu Y."/>
            <person name="Zhang Z."/>
            <person name="Ro D.K."/>
            <person name="Shang Y."/>
            <person name="Huang S."/>
            <person name="Yan J."/>
        </authorList>
    </citation>
    <scope>NUCLEOTIDE SEQUENCE [LARGE SCALE GENOMIC DNA]</scope>
    <source>
        <strain evidence="1">Ta-2019</strain>
    </source>
</reference>